<feature type="domain" description="ATPase F1/V1/A1 complex alpha/beta subunit nucleotide-binding" evidence="5">
    <location>
        <begin position="127"/>
        <end position="322"/>
    </location>
</feature>
<evidence type="ECO:0000259" key="5">
    <source>
        <dbReference type="Pfam" id="PF00006"/>
    </source>
</evidence>
<dbReference type="NCBIfam" id="NF002555">
    <property type="entry name" value="PRK02118.1"/>
    <property type="match status" value="1"/>
</dbReference>
<dbReference type="SUPFAM" id="SSF52540">
    <property type="entry name" value="P-loop containing nucleoside triphosphate hydrolases"/>
    <property type="match status" value="1"/>
</dbReference>
<dbReference type="Pfam" id="PF22919">
    <property type="entry name" value="ATP-synt_VA_C"/>
    <property type="match status" value="1"/>
</dbReference>
<dbReference type="Gene3D" id="3.40.50.12240">
    <property type="match status" value="1"/>
</dbReference>
<proteinExistence type="inferred from homology"/>
<gene>
    <name evidence="8" type="ORF">H8S64_14960</name>
</gene>
<evidence type="ECO:0000256" key="4">
    <source>
        <dbReference type="ARBA" id="ARBA00059599"/>
    </source>
</evidence>
<comment type="similarity">
    <text evidence="1">Belongs to the ATPase alpha/beta chains family.</text>
</comment>
<evidence type="ECO:0000256" key="2">
    <source>
        <dbReference type="ARBA" id="ARBA00022448"/>
    </source>
</evidence>
<feature type="domain" description="ATP synthase A/B type C-terminal" evidence="7">
    <location>
        <begin position="345"/>
        <end position="434"/>
    </location>
</feature>
<dbReference type="InterPro" id="IPR000194">
    <property type="entry name" value="ATPase_F1/V1/A1_a/bsu_nucl-bd"/>
</dbReference>
<evidence type="ECO:0000256" key="3">
    <source>
        <dbReference type="ARBA" id="ARBA00023065"/>
    </source>
</evidence>
<feature type="domain" description="ATPase F1/V1/A1 complex alpha/beta subunit N-terminal" evidence="6">
    <location>
        <begin position="36"/>
        <end position="71"/>
    </location>
</feature>
<evidence type="ECO:0000256" key="1">
    <source>
        <dbReference type="ARBA" id="ARBA00008936"/>
    </source>
</evidence>
<keyword evidence="2" id="KW-0813">Transport</keyword>
<protein>
    <submittedName>
        <fullName evidence="8">V-type ATP synthase subunit B</fullName>
    </submittedName>
</protein>
<dbReference type="InterPro" id="IPR022879">
    <property type="entry name" value="V-ATPase_su_B/beta"/>
</dbReference>
<comment type="function">
    <text evidence="4">Produces ATP from ADP in the presence of a proton gradient across the membrane. The V-type beta chain is a regulatory subunit.</text>
</comment>
<dbReference type="RefSeq" id="WP_186977061.1">
    <property type="nucleotide sequence ID" value="NZ_JACOOH010000006.1"/>
</dbReference>
<keyword evidence="3" id="KW-0406">Ion transport</keyword>
<sequence>MTTAFQKVYTKITQITKATCTLNAQGVGNDELAIVDGRLAQVVKIWGNDITLQVFSGTEGIPTNAEVTFLGKAPTLRVGDDLCGRFFNAFGDPIDGGPAVDGEEREIGGPSVNPVRRKQPSELIATGIAGIDLNNTLVSGQKIPFFADPDQPYNQVMANVALRAQTDRIILGGMGLTNDDYLYFKNLFDNAGVLDRIVSFVNTTEAPPVERLLVPDMALTAAEYFAVEKNEKVLVLLTDMTLYADALSIVSNRMDQIPSKDSMPGSLYSDLAKIYEKAVQFPAGGSITIIAVTTLSGGDITHAIPDNTGYITEGQLFLRKDSEIGKVIVDPFRSLSRLKQLVIGKKTRKDHPQVMNAAIRLYADAANARTKMENGFDLTDYDRRTLDFAKEYSNNLLAIDVNISVEQMLDTAWELFRKYFNKAELGIKAEIIEQFGKFSE</sequence>
<dbReference type="EMBL" id="JACOOH010000006">
    <property type="protein sequence ID" value="MBC5622398.1"/>
    <property type="molecule type" value="Genomic_DNA"/>
</dbReference>
<dbReference type="Pfam" id="PF00006">
    <property type="entry name" value="ATP-synt_ab"/>
    <property type="match status" value="1"/>
</dbReference>
<keyword evidence="9" id="KW-1185">Reference proteome</keyword>
<reference evidence="8 9" key="1">
    <citation type="submission" date="2020-08" db="EMBL/GenBank/DDBJ databases">
        <title>Genome public.</title>
        <authorList>
            <person name="Liu C."/>
            <person name="Sun Q."/>
        </authorList>
    </citation>
    <scope>NUCLEOTIDE SEQUENCE [LARGE SCALE GENOMIC DNA]</scope>
    <source>
        <strain evidence="8 9">NSJ-56</strain>
    </source>
</reference>
<dbReference type="InterPro" id="IPR027417">
    <property type="entry name" value="P-loop_NTPase"/>
</dbReference>
<dbReference type="InterPro" id="IPR055190">
    <property type="entry name" value="ATP-synt_VA_C"/>
</dbReference>
<organism evidence="8 9">
    <name type="scientific">Butyricimonas hominis</name>
    <dbReference type="NCBI Taxonomy" id="2763032"/>
    <lineage>
        <taxon>Bacteria</taxon>
        <taxon>Pseudomonadati</taxon>
        <taxon>Bacteroidota</taxon>
        <taxon>Bacteroidia</taxon>
        <taxon>Bacteroidales</taxon>
        <taxon>Odoribacteraceae</taxon>
        <taxon>Butyricimonas</taxon>
    </lineage>
</organism>
<comment type="caution">
    <text evidence="8">The sequence shown here is derived from an EMBL/GenBank/DDBJ whole genome shotgun (WGS) entry which is preliminary data.</text>
</comment>
<dbReference type="PANTHER" id="PTHR43389">
    <property type="entry name" value="V-TYPE PROTON ATPASE SUBUNIT B"/>
    <property type="match status" value="1"/>
</dbReference>
<dbReference type="PANTHER" id="PTHR43389:SF4">
    <property type="entry name" value="V-TYPE PROTON ATPASE SUBUNIT B"/>
    <property type="match status" value="1"/>
</dbReference>
<dbReference type="Proteomes" id="UP000646484">
    <property type="component" value="Unassembled WGS sequence"/>
</dbReference>
<evidence type="ECO:0000313" key="9">
    <source>
        <dbReference type="Proteomes" id="UP000646484"/>
    </source>
</evidence>
<evidence type="ECO:0000259" key="7">
    <source>
        <dbReference type="Pfam" id="PF22919"/>
    </source>
</evidence>
<accession>A0ABR7D377</accession>
<evidence type="ECO:0000313" key="8">
    <source>
        <dbReference type="EMBL" id="MBC5622398.1"/>
    </source>
</evidence>
<evidence type="ECO:0000259" key="6">
    <source>
        <dbReference type="Pfam" id="PF02874"/>
    </source>
</evidence>
<dbReference type="CDD" id="cd01135">
    <property type="entry name" value="V_A-ATPase_B"/>
    <property type="match status" value="1"/>
</dbReference>
<dbReference type="InterPro" id="IPR004100">
    <property type="entry name" value="ATPase_F1/V1/A1_a/bsu_N"/>
</dbReference>
<name>A0ABR7D377_9BACT</name>
<dbReference type="Pfam" id="PF02874">
    <property type="entry name" value="ATP-synt_ab_N"/>
    <property type="match status" value="1"/>
</dbReference>